<dbReference type="EMBL" id="MDEJ01000042">
    <property type="protein sequence ID" value="PPU95378.1"/>
    <property type="molecule type" value="Genomic_DNA"/>
</dbReference>
<proteinExistence type="predicted"/>
<gene>
    <name evidence="1" type="ORF">XpopCFBP1817_08730</name>
</gene>
<comment type="caution">
    <text evidence="1">The sequence shown here is derived from an EMBL/GenBank/DDBJ whole genome shotgun (WGS) entry which is preliminary data.</text>
</comment>
<organism evidence="1 2">
    <name type="scientific">Xanthomonas populi</name>
    <dbReference type="NCBI Taxonomy" id="53414"/>
    <lineage>
        <taxon>Bacteria</taxon>
        <taxon>Pseudomonadati</taxon>
        <taxon>Pseudomonadota</taxon>
        <taxon>Gammaproteobacteria</taxon>
        <taxon>Lysobacterales</taxon>
        <taxon>Lysobacteraceae</taxon>
        <taxon>Xanthomonas</taxon>
    </lineage>
</organism>
<evidence type="ECO:0000313" key="1">
    <source>
        <dbReference type="EMBL" id="PPU95378.1"/>
    </source>
</evidence>
<name>A0A2S7EQK3_9XANT</name>
<sequence length="89" mass="10321">MVTYKSRLLPRDDHRCAEAKTLRHYANQALSAKTPRFWPPYASNQQVSDLVGFQRDKTLRHLAINQVALGSEGQVLRYLHVFQPTTLWL</sequence>
<dbReference type="AlphaFoldDB" id="A0A2S7EQK3"/>
<evidence type="ECO:0000313" key="2">
    <source>
        <dbReference type="Proteomes" id="UP000239939"/>
    </source>
</evidence>
<reference evidence="2" key="1">
    <citation type="submission" date="2016-08" db="EMBL/GenBank/DDBJ databases">
        <authorList>
            <person name="Merda D."/>
            <person name="Briand M."/>
            <person name="Taghouti G."/>
            <person name="Carrere S."/>
            <person name="Gouzy J."/>
            <person name="Portier P."/>
            <person name="Jacques M.-A."/>
            <person name="Fischer-Le Saux M."/>
        </authorList>
    </citation>
    <scope>NUCLEOTIDE SEQUENCE [LARGE SCALE GENOMIC DNA]</scope>
    <source>
        <strain evidence="2">CFBP1817</strain>
    </source>
</reference>
<dbReference type="Proteomes" id="UP000239939">
    <property type="component" value="Unassembled WGS sequence"/>
</dbReference>
<keyword evidence="2" id="KW-1185">Reference proteome</keyword>
<accession>A0A2S7EQK3</accession>
<protein>
    <submittedName>
        <fullName evidence="1">Uncharacterized protein</fullName>
    </submittedName>
</protein>